<name>A0A545TGR7_9GAMM</name>
<gene>
    <name evidence="7" type="ORF">FLL45_00005</name>
</gene>
<evidence type="ECO:0000259" key="5">
    <source>
        <dbReference type="Pfam" id="PF03865"/>
    </source>
</evidence>
<keyword evidence="1" id="KW-1134">Transmembrane beta strand</keyword>
<evidence type="ECO:0000313" key="7">
    <source>
        <dbReference type="EMBL" id="TQV76386.1"/>
    </source>
</evidence>
<evidence type="ECO:0000259" key="6">
    <source>
        <dbReference type="Pfam" id="PF08479"/>
    </source>
</evidence>
<evidence type="ECO:0000256" key="1">
    <source>
        <dbReference type="ARBA" id="ARBA00022452"/>
    </source>
</evidence>
<dbReference type="EMBL" id="VIKR01000001">
    <property type="protein sequence ID" value="TQV76386.1"/>
    <property type="molecule type" value="Genomic_DNA"/>
</dbReference>
<keyword evidence="4" id="KW-0732">Signal</keyword>
<dbReference type="InterPro" id="IPR005565">
    <property type="entry name" value="Hemolysn_activator_HlyB_C"/>
</dbReference>
<evidence type="ECO:0000256" key="3">
    <source>
        <dbReference type="ARBA" id="ARBA00023237"/>
    </source>
</evidence>
<keyword evidence="3" id="KW-0998">Cell outer membrane</keyword>
<dbReference type="AlphaFoldDB" id="A0A545TGR7"/>
<dbReference type="InterPro" id="IPR013686">
    <property type="entry name" value="Polypept-transport_assoc_ShlB"/>
</dbReference>
<keyword evidence="2" id="KW-0812">Transmembrane</keyword>
<comment type="caution">
    <text evidence="7">The sequence shown here is derived from an EMBL/GenBank/DDBJ whole genome shotgun (WGS) entry which is preliminary data.</text>
</comment>
<dbReference type="GO" id="GO:0008320">
    <property type="term" value="F:protein transmembrane transporter activity"/>
    <property type="evidence" value="ECO:0007669"/>
    <property type="project" value="TreeGrafter"/>
</dbReference>
<dbReference type="Gene3D" id="2.40.160.50">
    <property type="entry name" value="membrane protein fhac: a member of the omp85/tpsb transporter family"/>
    <property type="match status" value="1"/>
</dbReference>
<reference evidence="7 8" key="1">
    <citation type="submission" date="2019-06" db="EMBL/GenBank/DDBJ databases">
        <title>Draft genome of Aliikangiella marina GYP-15.</title>
        <authorList>
            <person name="Wang G."/>
        </authorList>
    </citation>
    <scope>NUCLEOTIDE SEQUENCE [LARGE SCALE GENOMIC DNA]</scope>
    <source>
        <strain evidence="7 8">GYP-15</strain>
    </source>
</reference>
<keyword evidence="1" id="KW-0472">Membrane</keyword>
<dbReference type="OrthoDB" id="572300at2"/>
<feature type="domain" description="Polypeptide-transport-associated ShlB-type" evidence="6">
    <location>
        <begin position="152"/>
        <end position="202"/>
    </location>
</feature>
<feature type="domain" description="Haemolysin activator HlyB C-terminal" evidence="5">
    <location>
        <begin position="265"/>
        <end position="591"/>
    </location>
</feature>
<evidence type="ECO:0000256" key="4">
    <source>
        <dbReference type="SAM" id="SignalP"/>
    </source>
</evidence>
<dbReference type="PANTHER" id="PTHR34597">
    <property type="entry name" value="SLR1661 PROTEIN"/>
    <property type="match status" value="1"/>
</dbReference>
<feature type="signal peptide" evidence="4">
    <location>
        <begin position="1"/>
        <end position="28"/>
    </location>
</feature>
<dbReference type="PANTHER" id="PTHR34597:SF1">
    <property type="entry name" value="HEME_HEMOPEXIN TRANSPORTER PROTEIN HUXB"/>
    <property type="match status" value="1"/>
</dbReference>
<dbReference type="GO" id="GO:0046819">
    <property type="term" value="P:protein secretion by the type V secretion system"/>
    <property type="evidence" value="ECO:0007669"/>
    <property type="project" value="TreeGrafter"/>
</dbReference>
<evidence type="ECO:0000313" key="8">
    <source>
        <dbReference type="Proteomes" id="UP000317839"/>
    </source>
</evidence>
<organism evidence="7 8">
    <name type="scientific">Aliikangiella marina</name>
    <dbReference type="NCBI Taxonomy" id="1712262"/>
    <lineage>
        <taxon>Bacteria</taxon>
        <taxon>Pseudomonadati</taxon>
        <taxon>Pseudomonadota</taxon>
        <taxon>Gammaproteobacteria</taxon>
        <taxon>Oceanospirillales</taxon>
        <taxon>Pleioneaceae</taxon>
        <taxon>Aliikangiella</taxon>
    </lineage>
</organism>
<accession>A0A545TGR7</accession>
<keyword evidence="8" id="KW-1185">Reference proteome</keyword>
<feature type="chain" id="PRO_5021729052" evidence="4">
    <location>
        <begin position="29"/>
        <end position="642"/>
    </location>
</feature>
<dbReference type="Gene3D" id="3.10.20.310">
    <property type="entry name" value="membrane protein fhac"/>
    <property type="match status" value="1"/>
</dbReference>
<dbReference type="Proteomes" id="UP000317839">
    <property type="component" value="Unassembled WGS sequence"/>
</dbReference>
<dbReference type="Pfam" id="PF08479">
    <property type="entry name" value="POTRA_2"/>
    <property type="match status" value="1"/>
</dbReference>
<dbReference type="Pfam" id="PF03865">
    <property type="entry name" value="ShlB"/>
    <property type="match status" value="1"/>
</dbReference>
<proteinExistence type="predicted"/>
<sequence length="642" mass="72219">MFMFELSFKNRFYILALGLLLARFDASAGEVDLPQITEVPDLKRETLLKDIDIPSVRERDPDPNAGPRLSVTEFRLQGIVEYPELGITRAEISKIVEDIRFDMMGEGKLLESGYTLDELGELSNLLVNIEKDVQGRHVGALEVQRLVWLVRDQQLKRGITLGMIETVADRITTYYREHGFILAKAYIPEQQVRDGVVNLTLLLGVLGETKVNDSELYDDEIISSVFDDMMTKPVTSAVVEEKLYLINDLPGLSTQGFFEAGSQVGDTRLNINVKNQNSFVTNFRVDNHGTEETGENRLYSEFFWNNMTGTADQLQVAVLGATSPANTAYGQVRYNTNYFGPRFKISLGYAQNAFVLGRGSSEAINALNLEGDTTINDISFSYKHKRSRVENYSYSLSYENVDSRIRLTSFVNDGGRILDDEVNNAVISFNYDILQETNKMLHKGNVRLTQGEFVFGKQENQDENFTILNSEYSLLSFWNFPFTDVETRSIVRGALQYSESSLSSINQFSLGGPSRTRGFEAKEFSADQAIYLGADLFFNLPEFLDVEMGSTSLANVISPFVFMDAGFGRSYTTTDDGSFFESTLVNLGVGLQFSYSDNMSGTLQFAYPVENKYSSPTTDGIVDTEDDFDKDVKILFDFQYIL</sequence>
<dbReference type="InterPro" id="IPR051544">
    <property type="entry name" value="TPS_OM_transporter"/>
</dbReference>
<protein>
    <submittedName>
        <fullName evidence="7">ShlB/FhaC/HecB family hemolysin secretion/activation protein</fullName>
    </submittedName>
</protein>
<dbReference type="GO" id="GO:0098046">
    <property type="term" value="C:type V protein secretion system complex"/>
    <property type="evidence" value="ECO:0007669"/>
    <property type="project" value="TreeGrafter"/>
</dbReference>
<evidence type="ECO:0000256" key="2">
    <source>
        <dbReference type="ARBA" id="ARBA00022692"/>
    </source>
</evidence>